<keyword evidence="1" id="KW-0802">TPR repeat</keyword>
<dbReference type="GO" id="GO:0006508">
    <property type="term" value="P:proteolysis"/>
    <property type="evidence" value="ECO:0007669"/>
    <property type="project" value="InterPro"/>
</dbReference>
<dbReference type="OrthoDB" id="6397760at2"/>
<dbReference type="CDD" id="cd07563">
    <property type="entry name" value="Peptidase_S41_IRBP"/>
    <property type="match status" value="1"/>
</dbReference>
<protein>
    <recommendedName>
        <fullName evidence="2">Tail specific protease domain-containing protein</fullName>
    </recommendedName>
</protein>
<dbReference type="Gene3D" id="3.90.226.10">
    <property type="entry name" value="2-enoyl-CoA Hydratase, Chain A, domain 1"/>
    <property type="match status" value="1"/>
</dbReference>
<dbReference type="RefSeq" id="WP_099150537.1">
    <property type="nucleotide sequence ID" value="NZ_PDUD01000019.1"/>
</dbReference>
<dbReference type="PANTHER" id="PTHR11261:SF3">
    <property type="entry name" value="RETINOL-BINDING PROTEIN 3"/>
    <property type="match status" value="1"/>
</dbReference>
<dbReference type="Gene3D" id="1.25.40.10">
    <property type="entry name" value="Tetratricopeptide repeat domain"/>
    <property type="match status" value="1"/>
</dbReference>
<dbReference type="InterPro" id="IPR011990">
    <property type="entry name" value="TPR-like_helical_dom_sf"/>
</dbReference>
<dbReference type="Pfam" id="PF03572">
    <property type="entry name" value="Peptidase_S41"/>
    <property type="match status" value="1"/>
</dbReference>
<feature type="domain" description="Tail specific protease" evidence="2">
    <location>
        <begin position="110"/>
        <end position="313"/>
    </location>
</feature>
<dbReference type="Gene3D" id="3.30.750.44">
    <property type="match status" value="1"/>
</dbReference>
<name>A0A2D0NBR5_FLAN2</name>
<evidence type="ECO:0000259" key="2">
    <source>
        <dbReference type="SMART" id="SM00245"/>
    </source>
</evidence>
<gene>
    <name evidence="3" type="ORF">CRP01_13270</name>
</gene>
<sequence length="469" mass="52194">MIQIRIPNLHLFWILIVGLFTYTAGAQDAKIDAKFKATTIERLNSLMQDNYVFPDVAEATAAHLNKKLKAGDFDELNTVQSFAEALTESVQAINKDKHMRIRPNPPREAPVNTPERLIEEHLDVIESSRRNLAGFKAAERLDGNIGYLDLRGFAGVGIGAPTADHYMRLLSNTDAIIIDLRKNGGGSPAMVQYLCSYFFDEKVHLNSLYWRQSDETEEFWTLDEVGGEKMPDVPLFVLTSSRTFSGAEEFSYNMQTRKRATLVGETTGGGANPGGGFPINEQLVVFIPTGRAINPVTGTNWEGVGVVPEVKTSAEEALDKAIELATEAAETYRQERHQRNKKLLTELHSSINQMADKGSDEKVIAAFKHCKETGLLAEDDINQMGYYFLHNLGRQKEAVTIFKANTVLYPNSANVYDSYAEGLLLTGQKKEAVKNYQKAVEVGTKNQSPNLDLFKENLARAKEQLTIKP</sequence>
<dbReference type="Pfam" id="PF11918">
    <property type="entry name" value="Peptidase_S41_N"/>
    <property type="match status" value="1"/>
</dbReference>
<dbReference type="SUPFAM" id="SSF52096">
    <property type="entry name" value="ClpP/crotonase"/>
    <property type="match status" value="1"/>
</dbReference>
<evidence type="ECO:0000313" key="4">
    <source>
        <dbReference type="Proteomes" id="UP000223913"/>
    </source>
</evidence>
<comment type="caution">
    <text evidence="3">The sequence shown here is derived from an EMBL/GenBank/DDBJ whole genome shotgun (WGS) entry which is preliminary data.</text>
</comment>
<dbReference type="GO" id="GO:0008236">
    <property type="term" value="F:serine-type peptidase activity"/>
    <property type="evidence" value="ECO:0007669"/>
    <property type="project" value="InterPro"/>
</dbReference>
<keyword evidence="4" id="KW-1185">Reference proteome</keyword>
<dbReference type="SUPFAM" id="SSF48452">
    <property type="entry name" value="TPR-like"/>
    <property type="match status" value="1"/>
</dbReference>
<dbReference type="InterPro" id="IPR029045">
    <property type="entry name" value="ClpP/crotonase-like_dom_sf"/>
</dbReference>
<dbReference type="PROSITE" id="PS50005">
    <property type="entry name" value="TPR"/>
    <property type="match status" value="1"/>
</dbReference>
<dbReference type="InterPro" id="IPR019734">
    <property type="entry name" value="TPR_rpt"/>
</dbReference>
<proteinExistence type="predicted"/>
<accession>A0A2D0NBR5</accession>
<dbReference type="InterPro" id="IPR005151">
    <property type="entry name" value="Tail-specific_protease"/>
</dbReference>
<dbReference type="EMBL" id="PDUD01000019">
    <property type="protein sequence ID" value="PHN05944.1"/>
    <property type="molecule type" value="Genomic_DNA"/>
</dbReference>
<dbReference type="PANTHER" id="PTHR11261">
    <property type="entry name" value="INTERPHOTORECEPTOR RETINOID-BINDING PROTEIN"/>
    <property type="match status" value="1"/>
</dbReference>
<dbReference type="Proteomes" id="UP000223913">
    <property type="component" value="Unassembled WGS sequence"/>
</dbReference>
<organism evidence="3 4">
    <name type="scientific">Flavilitoribacter nigricans (strain ATCC 23147 / DSM 23189 / NBRC 102662 / NCIMB 1420 / SS-2)</name>
    <name type="common">Lewinella nigricans</name>
    <dbReference type="NCBI Taxonomy" id="1122177"/>
    <lineage>
        <taxon>Bacteria</taxon>
        <taxon>Pseudomonadati</taxon>
        <taxon>Bacteroidota</taxon>
        <taxon>Saprospiria</taxon>
        <taxon>Saprospirales</taxon>
        <taxon>Lewinellaceae</taxon>
        <taxon>Flavilitoribacter</taxon>
    </lineage>
</organism>
<evidence type="ECO:0000313" key="3">
    <source>
        <dbReference type="EMBL" id="PHN05944.1"/>
    </source>
</evidence>
<feature type="repeat" description="TPR" evidence="1">
    <location>
        <begin position="413"/>
        <end position="446"/>
    </location>
</feature>
<evidence type="ECO:0000256" key="1">
    <source>
        <dbReference type="PROSITE-ProRule" id="PRU00339"/>
    </source>
</evidence>
<dbReference type="SMART" id="SM00245">
    <property type="entry name" value="TSPc"/>
    <property type="match status" value="1"/>
</dbReference>
<reference evidence="3 4" key="1">
    <citation type="submission" date="2017-10" db="EMBL/GenBank/DDBJ databases">
        <title>The draft genome sequence of Lewinella nigricans NBRC 102662.</title>
        <authorList>
            <person name="Wang K."/>
        </authorList>
    </citation>
    <scope>NUCLEOTIDE SEQUENCE [LARGE SCALE GENOMIC DNA]</scope>
    <source>
        <strain evidence="3 4">NBRC 102662</strain>
    </source>
</reference>
<dbReference type="AlphaFoldDB" id="A0A2D0NBR5"/>